<keyword evidence="8" id="KW-0418">Kinase</keyword>
<evidence type="ECO:0000256" key="1">
    <source>
        <dbReference type="ARBA" id="ARBA00000085"/>
    </source>
</evidence>
<dbReference type="EMBL" id="NAQV01000008">
    <property type="protein sequence ID" value="RAN64177.1"/>
    <property type="molecule type" value="Genomic_DNA"/>
</dbReference>
<evidence type="ECO:0000313" key="15">
    <source>
        <dbReference type="Proteomes" id="UP000249099"/>
    </source>
</evidence>
<dbReference type="InterPro" id="IPR004358">
    <property type="entry name" value="Sig_transdc_His_kin-like_C"/>
</dbReference>
<evidence type="ECO:0000256" key="2">
    <source>
        <dbReference type="ARBA" id="ARBA00004651"/>
    </source>
</evidence>
<dbReference type="SUPFAM" id="SSF55874">
    <property type="entry name" value="ATPase domain of HSP90 chaperone/DNA topoisomerase II/histidine kinase"/>
    <property type="match status" value="1"/>
</dbReference>
<keyword evidence="6" id="KW-0808">Transferase</keyword>
<reference evidence="14 15" key="1">
    <citation type="submission" date="2017-03" db="EMBL/GenBank/DDBJ databases">
        <title>wgs assembly of Dolosigranulum pigrum KPL CDC strains.</title>
        <authorList>
            <person name="Brugger S.D."/>
            <person name="Pettigrew M."/>
            <person name="Kong Y."/>
            <person name="Lemon K.P."/>
        </authorList>
    </citation>
    <scope>NUCLEOTIDE SEQUENCE [LARGE SCALE GENOMIC DNA]</scope>
    <source>
        <strain evidence="14 15">KPL1931_CDC4294-98</strain>
    </source>
</reference>
<feature type="domain" description="Histidine kinase" evidence="13">
    <location>
        <begin position="143"/>
        <end position="347"/>
    </location>
</feature>
<dbReference type="InterPro" id="IPR005467">
    <property type="entry name" value="His_kinase_dom"/>
</dbReference>
<evidence type="ECO:0000256" key="5">
    <source>
        <dbReference type="ARBA" id="ARBA00022553"/>
    </source>
</evidence>
<dbReference type="GO" id="GO:0000155">
    <property type="term" value="F:phosphorelay sensor kinase activity"/>
    <property type="evidence" value="ECO:0007669"/>
    <property type="project" value="InterPro"/>
</dbReference>
<evidence type="ECO:0000313" key="14">
    <source>
        <dbReference type="EMBL" id="RAN64177.1"/>
    </source>
</evidence>
<evidence type="ECO:0000256" key="12">
    <source>
        <dbReference type="SAM" id="Phobius"/>
    </source>
</evidence>
<dbReference type="InterPro" id="IPR050351">
    <property type="entry name" value="BphY/WalK/GraS-like"/>
</dbReference>
<comment type="caution">
    <text evidence="14">The sequence shown here is derived from an EMBL/GenBank/DDBJ whole genome shotgun (WGS) entry which is preliminary data.</text>
</comment>
<evidence type="ECO:0000256" key="8">
    <source>
        <dbReference type="ARBA" id="ARBA00022777"/>
    </source>
</evidence>
<dbReference type="PANTHER" id="PTHR45453:SF2">
    <property type="entry name" value="HISTIDINE KINASE"/>
    <property type="match status" value="1"/>
</dbReference>
<keyword evidence="11 12" id="KW-0472">Membrane</keyword>
<keyword evidence="5" id="KW-0597">Phosphoprotein</keyword>
<dbReference type="Pfam" id="PF02518">
    <property type="entry name" value="HATPase_c"/>
    <property type="match status" value="1"/>
</dbReference>
<evidence type="ECO:0000256" key="11">
    <source>
        <dbReference type="ARBA" id="ARBA00023136"/>
    </source>
</evidence>
<comment type="subcellular location">
    <subcellularLocation>
        <location evidence="2">Cell membrane</location>
        <topology evidence="2">Multi-pass membrane protein</topology>
    </subcellularLocation>
</comment>
<dbReference type="InterPro" id="IPR003594">
    <property type="entry name" value="HATPase_dom"/>
</dbReference>
<comment type="catalytic activity">
    <reaction evidence="1">
        <text>ATP + protein L-histidine = ADP + protein N-phospho-L-histidine.</text>
        <dbReference type="EC" id="2.7.13.3"/>
    </reaction>
</comment>
<accession>A0A328KN70</accession>
<dbReference type="GO" id="GO:0016036">
    <property type="term" value="P:cellular response to phosphate starvation"/>
    <property type="evidence" value="ECO:0007669"/>
    <property type="project" value="TreeGrafter"/>
</dbReference>
<evidence type="ECO:0000256" key="6">
    <source>
        <dbReference type="ARBA" id="ARBA00022679"/>
    </source>
</evidence>
<dbReference type="AlphaFoldDB" id="A0A328KN70"/>
<dbReference type="InterPro" id="IPR003661">
    <property type="entry name" value="HisK_dim/P_dom"/>
</dbReference>
<evidence type="ECO:0000259" key="13">
    <source>
        <dbReference type="PROSITE" id="PS50109"/>
    </source>
</evidence>
<evidence type="ECO:0000256" key="3">
    <source>
        <dbReference type="ARBA" id="ARBA00012438"/>
    </source>
</evidence>
<dbReference type="EC" id="2.7.13.3" evidence="3"/>
<dbReference type="Proteomes" id="UP000249099">
    <property type="component" value="Unassembled WGS sequence"/>
</dbReference>
<feature type="transmembrane region" description="Helical" evidence="12">
    <location>
        <begin position="31"/>
        <end position="52"/>
    </location>
</feature>
<dbReference type="GO" id="GO:0004721">
    <property type="term" value="F:phosphoprotein phosphatase activity"/>
    <property type="evidence" value="ECO:0007669"/>
    <property type="project" value="TreeGrafter"/>
</dbReference>
<keyword evidence="10" id="KW-0902">Two-component regulatory system</keyword>
<evidence type="ECO:0000256" key="9">
    <source>
        <dbReference type="ARBA" id="ARBA00022989"/>
    </source>
</evidence>
<keyword evidence="9 12" id="KW-1133">Transmembrane helix</keyword>
<dbReference type="PANTHER" id="PTHR45453">
    <property type="entry name" value="PHOSPHATE REGULON SENSOR PROTEIN PHOR"/>
    <property type="match status" value="1"/>
</dbReference>
<protein>
    <recommendedName>
        <fullName evidence="3">histidine kinase</fullName>
        <ecNumber evidence="3">2.7.13.3</ecNumber>
    </recommendedName>
</protein>
<dbReference type="SMART" id="SM00387">
    <property type="entry name" value="HATPase_c"/>
    <property type="match status" value="1"/>
</dbReference>
<evidence type="ECO:0000256" key="4">
    <source>
        <dbReference type="ARBA" id="ARBA00022475"/>
    </source>
</evidence>
<dbReference type="PROSITE" id="PS50109">
    <property type="entry name" value="HIS_KIN"/>
    <property type="match status" value="1"/>
</dbReference>
<sequence>MVTAWNVCRGVRLNLVKEFVMLRIFLKQHRSYIIVYVLNFILISYLVFVTGAAIDDRLISYAGLLSFVLLVLFLVWRFWQMRPLYEELSKSVMQLEDMKVNLPKKDAVTAQFVQYMDQQYKVGREALLEAEANNEQWRLLIINWVHHMRSPINGLRLALENKREGAYYELLLECDRLDQQLDTILNLARVSSIASDLVIEELDLNDVLKTAINNHKRQFIYKQITPAFKSITDAYVYSDRKWLTFIIEQLLRNALKFSRMNSVMTCTVMRTDGAISLIITDQGVGIPASDLPRVFELYFTGYNGRHNKSSTGIGLYLVKQVASELNIKVCIESEEQVGTQITLTFPQ</sequence>
<organism evidence="14 15">
    <name type="scientific">Dolosigranulum pigrum</name>
    <dbReference type="NCBI Taxonomy" id="29394"/>
    <lineage>
        <taxon>Bacteria</taxon>
        <taxon>Bacillati</taxon>
        <taxon>Bacillota</taxon>
        <taxon>Bacilli</taxon>
        <taxon>Lactobacillales</taxon>
        <taxon>Carnobacteriaceae</taxon>
        <taxon>Dolosigranulum</taxon>
    </lineage>
</organism>
<dbReference type="InterPro" id="IPR036890">
    <property type="entry name" value="HATPase_C_sf"/>
</dbReference>
<name>A0A328KN70_9LACT</name>
<dbReference type="PRINTS" id="PR00344">
    <property type="entry name" value="BCTRLSENSOR"/>
</dbReference>
<gene>
    <name evidence="14" type="ORF">B8A44_02660</name>
</gene>
<evidence type="ECO:0000256" key="10">
    <source>
        <dbReference type="ARBA" id="ARBA00023012"/>
    </source>
</evidence>
<dbReference type="Gene3D" id="3.30.565.10">
    <property type="entry name" value="Histidine kinase-like ATPase, C-terminal domain"/>
    <property type="match status" value="1"/>
</dbReference>
<keyword evidence="4" id="KW-1003">Cell membrane</keyword>
<dbReference type="GO" id="GO:0005886">
    <property type="term" value="C:plasma membrane"/>
    <property type="evidence" value="ECO:0007669"/>
    <property type="project" value="UniProtKB-SubCell"/>
</dbReference>
<dbReference type="CDD" id="cd00082">
    <property type="entry name" value="HisKA"/>
    <property type="match status" value="1"/>
</dbReference>
<feature type="transmembrane region" description="Helical" evidence="12">
    <location>
        <begin position="58"/>
        <end position="79"/>
    </location>
</feature>
<proteinExistence type="predicted"/>
<keyword evidence="7 12" id="KW-0812">Transmembrane</keyword>
<evidence type="ECO:0000256" key="7">
    <source>
        <dbReference type="ARBA" id="ARBA00022692"/>
    </source>
</evidence>